<dbReference type="AlphaFoldDB" id="A0A3S3PI39"/>
<reference evidence="1 2" key="1">
    <citation type="journal article" date="2019" name="Nat. Plants">
        <title>Stout camphor tree genome fills gaps in understanding of flowering plant genome evolution.</title>
        <authorList>
            <person name="Chaw S.M."/>
            <person name="Liu Y.C."/>
            <person name="Wu Y.W."/>
            <person name="Wang H.Y."/>
            <person name="Lin C.I."/>
            <person name="Wu C.S."/>
            <person name="Ke H.M."/>
            <person name="Chang L.Y."/>
            <person name="Hsu C.Y."/>
            <person name="Yang H.T."/>
            <person name="Sudianto E."/>
            <person name="Hsu M.H."/>
            <person name="Wu K.P."/>
            <person name="Wang L.N."/>
            <person name="Leebens-Mack J.H."/>
            <person name="Tsai I.J."/>
        </authorList>
    </citation>
    <scope>NUCLEOTIDE SEQUENCE [LARGE SCALE GENOMIC DNA]</scope>
    <source>
        <strain evidence="2">cv. Chaw 1501</strain>
        <tissue evidence="1">Young leaves</tissue>
    </source>
</reference>
<accession>A0A3S3PI39</accession>
<protein>
    <submittedName>
        <fullName evidence="1">Uncharacterized protein</fullName>
    </submittedName>
</protein>
<keyword evidence="2" id="KW-1185">Reference proteome</keyword>
<organism evidence="1 2">
    <name type="scientific">Cinnamomum micranthum f. kanehirae</name>
    <dbReference type="NCBI Taxonomy" id="337451"/>
    <lineage>
        <taxon>Eukaryota</taxon>
        <taxon>Viridiplantae</taxon>
        <taxon>Streptophyta</taxon>
        <taxon>Embryophyta</taxon>
        <taxon>Tracheophyta</taxon>
        <taxon>Spermatophyta</taxon>
        <taxon>Magnoliopsida</taxon>
        <taxon>Magnoliidae</taxon>
        <taxon>Laurales</taxon>
        <taxon>Lauraceae</taxon>
        <taxon>Cinnamomum</taxon>
    </lineage>
</organism>
<comment type="caution">
    <text evidence="1">The sequence shown here is derived from an EMBL/GenBank/DDBJ whole genome shotgun (WGS) entry which is preliminary data.</text>
</comment>
<evidence type="ECO:0000313" key="2">
    <source>
        <dbReference type="Proteomes" id="UP000283530"/>
    </source>
</evidence>
<dbReference type="Proteomes" id="UP000283530">
    <property type="component" value="Unassembled WGS sequence"/>
</dbReference>
<dbReference type="EMBL" id="QPKB01000008">
    <property type="protein sequence ID" value="RWR91094.1"/>
    <property type="molecule type" value="Genomic_DNA"/>
</dbReference>
<evidence type="ECO:0000313" key="1">
    <source>
        <dbReference type="EMBL" id="RWR91094.1"/>
    </source>
</evidence>
<gene>
    <name evidence="1" type="ORF">CKAN_02023200</name>
</gene>
<sequence>MRAGPTYCQTRFCGLWSESSPLPKRTYKHTRTRTSKALILTLPSSLSLTHTFVSVPSNHFPFWKLSAVSNRISCISRHHHRPAPSVRCRSLAAAVTKRHHRGPPRLFVTSTEVEDGIVYLAPQSSARPLASGRLLTIAIVRARSLFPAPSLRKGQRNPSPLRTVN</sequence>
<proteinExistence type="predicted"/>
<name>A0A3S3PI39_9MAGN</name>